<dbReference type="GO" id="GO:0004222">
    <property type="term" value="F:metalloendopeptidase activity"/>
    <property type="evidence" value="ECO:0007669"/>
    <property type="project" value="UniProtKB-UniRule"/>
</dbReference>
<proteinExistence type="inferred from homology"/>
<dbReference type="InterPro" id="IPR023612">
    <property type="entry name" value="Peptidase_M4"/>
</dbReference>
<dbReference type="CDD" id="cd09597">
    <property type="entry name" value="M4_TLP"/>
    <property type="match status" value="1"/>
</dbReference>
<accession>A0A1G8H2M5</accession>
<dbReference type="InterPro" id="IPR052759">
    <property type="entry name" value="Metalloprotease_M4"/>
</dbReference>
<protein>
    <recommendedName>
        <fullName evidence="8">Neutral metalloproteinase</fullName>
        <ecNumber evidence="8">3.4.24.-</ecNumber>
    </recommendedName>
</protein>
<keyword evidence="8" id="KW-0964">Secreted</keyword>
<dbReference type="PANTHER" id="PTHR43579">
    <property type="match status" value="1"/>
</dbReference>
<comment type="cofactor">
    <cofactor evidence="8">
        <name>Zn(2+)</name>
        <dbReference type="ChEBI" id="CHEBI:29105"/>
    </cofactor>
</comment>
<evidence type="ECO:0000259" key="9">
    <source>
        <dbReference type="Pfam" id="PF01447"/>
    </source>
</evidence>
<evidence type="ECO:0000256" key="4">
    <source>
        <dbReference type="ARBA" id="ARBA00022801"/>
    </source>
</evidence>
<keyword evidence="6 8" id="KW-0482">Metalloprotease</keyword>
<name>A0A1G8H2M5_9MICO</name>
<evidence type="ECO:0000256" key="3">
    <source>
        <dbReference type="ARBA" id="ARBA00022723"/>
    </source>
</evidence>
<feature type="active site" description="Proton donor" evidence="7">
    <location>
        <position position="264"/>
    </location>
</feature>
<dbReference type="GO" id="GO:0046872">
    <property type="term" value="F:metal ion binding"/>
    <property type="evidence" value="ECO:0007669"/>
    <property type="project" value="UniProtKB-UniRule"/>
</dbReference>
<dbReference type="PANTHER" id="PTHR43579:SF1">
    <property type="entry name" value="NEUTRAL METALLOPROTEINASE"/>
    <property type="match status" value="1"/>
</dbReference>
<dbReference type="Gene3D" id="3.10.170.10">
    <property type="match status" value="1"/>
</dbReference>
<evidence type="ECO:0000256" key="6">
    <source>
        <dbReference type="ARBA" id="ARBA00023049"/>
    </source>
</evidence>
<dbReference type="OrthoDB" id="291295at2"/>
<evidence type="ECO:0000256" key="2">
    <source>
        <dbReference type="ARBA" id="ARBA00022670"/>
    </source>
</evidence>
<keyword evidence="5 8" id="KW-0862">Zinc</keyword>
<dbReference type="EC" id="3.4.24.-" evidence="8"/>
<comment type="similarity">
    <text evidence="1 8">Belongs to the peptidase M4 family.</text>
</comment>
<dbReference type="EMBL" id="LT629695">
    <property type="protein sequence ID" value="SDI00791.1"/>
    <property type="molecule type" value="Genomic_DNA"/>
</dbReference>
<keyword evidence="4 8" id="KW-0378">Hydrolase</keyword>
<evidence type="ECO:0000256" key="7">
    <source>
        <dbReference type="PIRSR" id="PIRSR623612-1"/>
    </source>
</evidence>
<dbReference type="InterPro" id="IPR049457">
    <property type="entry name" value="Emfourin"/>
</dbReference>
<dbReference type="STRING" id="399736.SAMN04489720_3183"/>
<evidence type="ECO:0000256" key="1">
    <source>
        <dbReference type="ARBA" id="ARBA00009388"/>
    </source>
</evidence>
<sequence>MHGIVPPFLLERLGDHPTAAVARCAQRTLTLDEAVRTTRRAAPPIAAPERGLVAGEAKPRRTIADAQRTMRLPGTTVRNEGDEPTGDVAVDEAYDGLGITWTLLHEAFGRDSLDGAGMPLLATVHYGEAYDNAFWNGERMVFGDGDGEVFLGFTGAVDVIGHELAHGLVQSTTDLVYQGQSGALNESVADVIGSLAKQHALGQTADEADWLVGAGLFAPGVEGVALRSLRAPGTAYDDDVLGKDPQPATMADYVETTSDNGGVHINSGIPNHAFYLAATAIGGRAWEGAGLVWLDVLTNGSIDVRADFSAFAAATVAAAETRFGADSTQRAAIADAWDAVGVTGEQAPTTTTDADGVETVRVERSGGLLGRERVGELPESALPSRDQRALESLIDSGELAGLAAGDDDRVRDGYVWRITVETRIDVTLVEPALPDDVLVLLHRILELGERR</sequence>
<evidence type="ECO:0000256" key="8">
    <source>
        <dbReference type="RuleBase" id="RU366073"/>
    </source>
</evidence>
<keyword evidence="3" id="KW-0479">Metal-binding</keyword>
<dbReference type="SUPFAM" id="SSF55486">
    <property type="entry name" value="Metalloproteases ('zincins'), catalytic domain"/>
    <property type="match status" value="1"/>
</dbReference>
<dbReference type="Pfam" id="PF02868">
    <property type="entry name" value="Peptidase_M4_C"/>
    <property type="match status" value="1"/>
</dbReference>
<keyword evidence="2 8" id="KW-0645">Protease</keyword>
<evidence type="ECO:0000259" key="10">
    <source>
        <dbReference type="Pfam" id="PF02868"/>
    </source>
</evidence>
<dbReference type="Proteomes" id="UP000198822">
    <property type="component" value="Chromosome I"/>
</dbReference>
<comment type="subcellular location">
    <subcellularLocation>
        <location evidence="8">Secreted</location>
    </subcellularLocation>
</comment>
<gene>
    <name evidence="11" type="ORF">SAMN04489720_3183</name>
</gene>
<dbReference type="PRINTS" id="PR00730">
    <property type="entry name" value="THERMOLYSIN"/>
</dbReference>
<dbReference type="GO" id="GO:0005576">
    <property type="term" value="C:extracellular region"/>
    <property type="evidence" value="ECO:0007669"/>
    <property type="project" value="UniProtKB-SubCell"/>
</dbReference>
<dbReference type="InterPro" id="IPR027268">
    <property type="entry name" value="Peptidase_M4/M1_CTD_sf"/>
</dbReference>
<feature type="domain" description="Peptidase M4" evidence="9">
    <location>
        <begin position="73"/>
        <end position="170"/>
    </location>
</feature>
<reference evidence="12" key="1">
    <citation type="submission" date="2016-10" db="EMBL/GenBank/DDBJ databases">
        <authorList>
            <person name="Varghese N."/>
            <person name="Submissions S."/>
        </authorList>
    </citation>
    <scope>NUCLEOTIDE SEQUENCE [LARGE SCALE GENOMIC DNA]</scope>
    <source>
        <strain evidence="12">DSM 22002</strain>
    </source>
</reference>
<evidence type="ECO:0000313" key="12">
    <source>
        <dbReference type="Proteomes" id="UP000198822"/>
    </source>
</evidence>
<comment type="function">
    <text evidence="8">Extracellular zinc metalloprotease.</text>
</comment>
<dbReference type="Pfam" id="PF01447">
    <property type="entry name" value="Peptidase_M4"/>
    <property type="match status" value="1"/>
</dbReference>
<dbReference type="RefSeq" id="WP_092506582.1">
    <property type="nucleotide sequence ID" value="NZ_LT629695.1"/>
</dbReference>
<dbReference type="InterPro" id="IPR013856">
    <property type="entry name" value="Peptidase_M4_domain"/>
</dbReference>
<feature type="active site" evidence="7">
    <location>
        <position position="163"/>
    </location>
</feature>
<dbReference type="Gene3D" id="1.10.390.10">
    <property type="entry name" value="Neutral Protease Domain 2"/>
    <property type="match status" value="1"/>
</dbReference>
<organism evidence="11 12">
    <name type="scientific">Agrococcus jejuensis</name>
    <dbReference type="NCBI Taxonomy" id="399736"/>
    <lineage>
        <taxon>Bacteria</taxon>
        <taxon>Bacillati</taxon>
        <taxon>Actinomycetota</taxon>
        <taxon>Actinomycetes</taxon>
        <taxon>Micrococcales</taxon>
        <taxon>Microbacteriaceae</taxon>
        <taxon>Agrococcus</taxon>
    </lineage>
</organism>
<dbReference type="Pfam" id="PF20242">
    <property type="entry name" value="Emfourin"/>
    <property type="match status" value="1"/>
</dbReference>
<feature type="domain" description="Peptidase M4 C-terminal" evidence="10">
    <location>
        <begin position="174"/>
        <end position="342"/>
    </location>
</feature>
<keyword evidence="12" id="KW-1185">Reference proteome</keyword>
<evidence type="ECO:0000313" key="11">
    <source>
        <dbReference type="EMBL" id="SDI00791.1"/>
    </source>
</evidence>
<dbReference type="InterPro" id="IPR001570">
    <property type="entry name" value="Peptidase_M4_C_domain"/>
</dbReference>
<evidence type="ECO:0000256" key="5">
    <source>
        <dbReference type="ARBA" id="ARBA00022833"/>
    </source>
</evidence>
<dbReference type="AlphaFoldDB" id="A0A1G8H2M5"/>
<dbReference type="GO" id="GO:0006508">
    <property type="term" value="P:proteolysis"/>
    <property type="evidence" value="ECO:0007669"/>
    <property type="project" value="UniProtKB-KW"/>
</dbReference>